<name>A0ABR1UPP3_9PEZI</name>
<protein>
    <submittedName>
        <fullName evidence="2">Uncharacterized protein</fullName>
    </submittedName>
</protein>
<evidence type="ECO:0000313" key="3">
    <source>
        <dbReference type="Proteomes" id="UP001446871"/>
    </source>
</evidence>
<dbReference type="EMBL" id="JAQQWM010000006">
    <property type="protein sequence ID" value="KAK8059823.1"/>
    <property type="molecule type" value="Genomic_DNA"/>
</dbReference>
<organism evidence="2 3">
    <name type="scientific">Apiospora saccharicola</name>
    <dbReference type="NCBI Taxonomy" id="335842"/>
    <lineage>
        <taxon>Eukaryota</taxon>
        <taxon>Fungi</taxon>
        <taxon>Dikarya</taxon>
        <taxon>Ascomycota</taxon>
        <taxon>Pezizomycotina</taxon>
        <taxon>Sordariomycetes</taxon>
        <taxon>Xylariomycetidae</taxon>
        <taxon>Amphisphaeriales</taxon>
        <taxon>Apiosporaceae</taxon>
        <taxon>Apiospora</taxon>
    </lineage>
</organism>
<sequence>MARYHKSSGSRMNNDTGVKDRFSVGSGGRVGVKRVALRQRLRPTEGGQAEVLGRADELVQDELRKAEQLVRLDALEQDLLQAPLEAVPYHSGVVGKANRVQRRELADEEVARVARTPLLDRQDEGRDVTTTIASHLERAALAHQPIQCIRLLMSALIGKLQQAVKGLAVAYLDGALQLPNATLVPRGPRQQRQVPVRAVPAVSPHEEAPRGLVLRPAASHLGLVQQTLRQGVEQRPRAPPQACEVTRVRYEVAPGAPEGVVHAAARGLWRRLMPIVVLRYGSRLRGGAPCFCSRDASSSYSHWEAEDTTL</sequence>
<reference evidence="2 3" key="1">
    <citation type="submission" date="2023-01" db="EMBL/GenBank/DDBJ databases">
        <title>Analysis of 21 Apiospora genomes using comparative genomics revels a genus with tremendous synthesis potential of carbohydrate active enzymes and secondary metabolites.</title>
        <authorList>
            <person name="Sorensen T."/>
        </authorList>
    </citation>
    <scope>NUCLEOTIDE SEQUENCE [LARGE SCALE GENOMIC DNA]</scope>
    <source>
        <strain evidence="2 3">CBS 83171</strain>
    </source>
</reference>
<keyword evidence="3" id="KW-1185">Reference proteome</keyword>
<dbReference type="Proteomes" id="UP001446871">
    <property type="component" value="Unassembled WGS sequence"/>
</dbReference>
<accession>A0ABR1UPP3</accession>
<comment type="caution">
    <text evidence="2">The sequence shown here is derived from an EMBL/GenBank/DDBJ whole genome shotgun (WGS) entry which is preliminary data.</text>
</comment>
<evidence type="ECO:0000313" key="2">
    <source>
        <dbReference type="EMBL" id="KAK8059823.1"/>
    </source>
</evidence>
<evidence type="ECO:0000256" key="1">
    <source>
        <dbReference type="SAM" id="MobiDB-lite"/>
    </source>
</evidence>
<proteinExistence type="predicted"/>
<feature type="region of interest" description="Disordered" evidence="1">
    <location>
        <begin position="1"/>
        <end position="25"/>
    </location>
</feature>
<gene>
    <name evidence="2" type="ORF">PG996_009753</name>
</gene>